<sequence length="264" mass="29701">MNLAQKFHDASEKLSKEEESSKRKDSDTGSGTVIKKPKYSSRETSHLFFDTSNVRRKLFDSVEKEAEIQTGQKMNDSVDDAFFSKTPHEDFSDSGMVAAFEGFIGQLKKLFWSQYKRMETSAQNTLRTSEKNVSTLLKQIHECRLSKLETFQKIFVEELASLEKETQILANMEKDAVVCTASPVPALGGLEDYWYPVARLHEGYTMPAKRMSSVAENGQSDQRNCLFVFALVWGQFALLPVECADISVQGQVPLLQAAGLCLKE</sequence>
<reference evidence="3" key="2">
    <citation type="submission" date="2017-12" db="EMBL/GenBank/DDBJ databases">
        <title>Genome sequence of the Bar-tailed Godwit (Limosa lapponica baueri).</title>
        <authorList>
            <person name="Lima N.C.B."/>
            <person name="Parody-Merino A.M."/>
            <person name="Battley P.F."/>
            <person name="Fidler A.E."/>
            <person name="Prosdocimi F."/>
        </authorList>
    </citation>
    <scope>NUCLEOTIDE SEQUENCE [LARGE SCALE GENOMIC DNA]</scope>
</reference>
<protein>
    <submittedName>
        <fullName evidence="2">Synaptonemal complex protein 2-like</fullName>
    </submittedName>
</protein>
<dbReference type="EMBL" id="KZ506331">
    <property type="protein sequence ID" value="PKU40130.1"/>
    <property type="molecule type" value="Genomic_DNA"/>
</dbReference>
<gene>
    <name evidence="2" type="ORF">llap_9570</name>
</gene>
<dbReference type="PANTHER" id="PTHR15607">
    <property type="entry name" value="SYNAPTONEMAL COMPLEX PROTEIN-RELATED"/>
    <property type="match status" value="1"/>
</dbReference>
<keyword evidence="3" id="KW-1185">Reference proteome</keyword>
<dbReference type="GO" id="GO:0140013">
    <property type="term" value="P:meiotic nuclear division"/>
    <property type="evidence" value="ECO:0007669"/>
    <property type="project" value="TreeGrafter"/>
</dbReference>
<reference evidence="3" key="1">
    <citation type="submission" date="2017-11" db="EMBL/GenBank/DDBJ databases">
        <authorList>
            <person name="Lima N.C."/>
            <person name="Parody-Merino A.M."/>
            <person name="Battley P.F."/>
            <person name="Fidler A.E."/>
            <person name="Prosdocimi F."/>
        </authorList>
    </citation>
    <scope>NUCLEOTIDE SEQUENCE [LARGE SCALE GENOMIC DNA]</scope>
</reference>
<dbReference type="Proteomes" id="UP000233556">
    <property type="component" value="Unassembled WGS sequence"/>
</dbReference>
<evidence type="ECO:0000313" key="2">
    <source>
        <dbReference type="EMBL" id="PKU40130.1"/>
    </source>
</evidence>
<dbReference type="PANTHER" id="PTHR15607:SF14">
    <property type="entry name" value="SYNAPTONEMAL COMPLEX PROTEIN 2-LIKE"/>
    <property type="match status" value="1"/>
</dbReference>
<dbReference type="GO" id="GO:0000800">
    <property type="term" value="C:lateral element"/>
    <property type="evidence" value="ECO:0007669"/>
    <property type="project" value="TreeGrafter"/>
</dbReference>
<proteinExistence type="predicted"/>
<evidence type="ECO:0000313" key="3">
    <source>
        <dbReference type="Proteomes" id="UP000233556"/>
    </source>
</evidence>
<dbReference type="AlphaFoldDB" id="A0A2I0U229"/>
<dbReference type="OrthoDB" id="10256849at2759"/>
<feature type="compositionally biased region" description="Basic and acidic residues" evidence="1">
    <location>
        <begin position="1"/>
        <end position="27"/>
    </location>
</feature>
<dbReference type="InterPro" id="IPR024835">
    <property type="entry name" value="SYCP2-like"/>
</dbReference>
<dbReference type="GO" id="GO:0000779">
    <property type="term" value="C:condensed chromosome, centromeric region"/>
    <property type="evidence" value="ECO:0007669"/>
    <property type="project" value="TreeGrafter"/>
</dbReference>
<name>A0A2I0U229_LIMLA</name>
<organism evidence="2 3">
    <name type="scientific">Limosa lapponica baueri</name>
    <dbReference type="NCBI Taxonomy" id="1758121"/>
    <lineage>
        <taxon>Eukaryota</taxon>
        <taxon>Metazoa</taxon>
        <taxon>Chordata</taxon>
        <taxon>Craniata</taxon>
        <taxon>Vertebrata</taxon>
        <taxon>Euteleostomi</taxon>
        <taxon>Archelosauria</taxon>
        <taxon>Archosauria</taxon>
        <taxon>Dinosauria</taxon>
        <taxon>Saurischia</taxon>
        <taxon>Theropoda</taxon>
        <taxon>Coelurosauria</taxon>
        <taxon>Aves</taxon>
        <taxon>Neognathae</taxon>
        <taxon>Neoaves</taxon>
        <taxon>Charadriiformes</taxon>
        <taxon>Scolopacidae</taxon>
        <taxon>Limosa</taxon>
    </lineage>
</organism>
<accession>A0A2I0U229</accession>
<feature type="region of interest" description="Disordered" evidence="1">
    <location>
        <begin position="1"/>
        <end position="39"/>
    </location>
</feature>
<evidence type="ECO:0000256" key="1">
    <source>
        <dbReference type="SAM" id="MobiDB-lite"/>
    </source>
</evidence>